<protein>
    <submittedName>
        <fullName evidence="1">Uncharacterized protein</fullName>
    </submittedName>
</protein>
<organism evidence="1 2">
    <name type="scientific">Psilocybe cf. subviscida</name>
    <dbReference type="NCBI Taxonomy" id="2480587"/>
    <lineage>
        <taxon>Eukaryota</taxon>
        <taxon>Fungi</taxon>
        <taxon>Dikarya</taxon>
        <taxon>Basidiomycota</taxon>
        <taxon>Agaricomycotina</taxon>
        <taxon>Agaricomycetes</taxon>
        <taxon>Agaricomycetidae</taxon>
        <taxon>Agaricales</taxon>
        <taxon>Agaricineae</taxon>
        <taxon>Strophariaceae</taxon>
        <taxon>Psilocybe</taxon>
    </lineage>
</organism>
<reference evidence="1 2" key="1">
    <citation type="journal article" date="2020" name="ISME J.">
        <title>Uncovering the hidden diversity of litter-decomposition mechanisms in mushroom-forming fungi.</title>
        <authorList>
            <person name="Floudas D."/>
            <person name="Bentzer J."/>
            <person name="Ahren D."/>
            <person name="Johansson T."/>
            <person name="Persson P."/>
            <person name="Tunlid A."/>
        </authorList>
    </citation>
    <scope>NUCLEOTIDE SEQUENCE [LARGE SCALE GENOMIC DNA]</scope>
    <source>
        <strain evidence="1 2">CBS 101986</strain>
    </source>
</reference>
<dbReference type="AlphaFoldDB" id="A0A8H5F011"/>
<gene>
    <name evidence="1" type="ORF">D9619_011051</name>
</gene>
<dbReference type="EMBL" id="JAACJJ010000030">
    <property type="protein sequence ID" value="KAF5318537.1"/>
    <property type="molecule type" value="Genomic_DNA"/>
</dbReference>
<name>A0A8H5F011_9AGAR</name>
<dbReference type="Proteomes" id="UP000567179">
    <property type="component" value="Unassembled WGS sequence"/>
</dbReference>
<evidence type="ECO:0000313" key="1">
    <source>
        <dbReference type="EMBL" id="KAF5318537.1"/>
    </source>
</evidence>
<sequence>MVARRRCHNHAVTGTRVGPRVVYNARVARREVACTPHAPSLIQYFVMALIPDLSDLFSEIRGLKYQSKVDIINATAAEWVQEVKDTPYHLGVLGLKIDVAVKRILKAVCAHQDNAFCAFVYLQSAGRMLGQIDPLFKDLLDSCITENMVFRIQIILDPKNTNKWSAGTPFLEAHWAFVKLLYCGRYIPATQFEVIYLAYMKRFLASVPNSQLQYDEC</sequence>
<proteinExistence type="predicted"/>
<comment type="caution">
    <text evidence="1">The sequence shown here is derived from an EMBL/GenBank/DDBJ whole genome shotgun (WGS) entry which is preliminary data.</text>
</comment>
<keyword evidence="2" id="KW-1185">Reference proteome</keyword>
<accession>A0A8H5F011</accession>
<evidence type="ECO:0000313" key="2">
    <source>
        <dbReference type="Proteomes" id="UP000567179"/>
    </source>
</evidence>